<proteinExistence type="predicted"/>
<sequence>MRGNLSAASCPGWDALYYIGGDLIAVAAEKFKTKLDEAFEYCNAELADHWRKYERRPSVEWLDELSTHLLLADESMRREAIKAKFETYTPEQWAELEREHTPAPPEPDELEDDEAVCHAWNCIRIFRKKGIKRYCSKKCGINQNSAVRRKKKTGTYLPRKLYMPVWSDYANKRFERKEIRYAVDDVFERRARKQYEKRVLGYKKTPKYEVHTEKDNNHHVAVRFVKHLRLVEPVKERTIRPEVMKRYLRMKYSNEKKPQ</sequence>
<keyword evidence="2" id="KW-1185">Reference proteome</keyword>
<evidence type="ECO:0000313" key="2">
    <source>
        <dbReference type="Proteomes" id="UP000741863"/>
    </source>
</evidence>
<reference evidence="1 2" key="1">
    <citation type="submission" date="2021-01" db="EMBL/GenBank/DDBJ databases">
        <title>Genomic Encyclopedia of Type Strains, Phase IV (KMG-IV): sequencing the most valuable type-strain genomes for metagenomic binning, comparative biology and taxonomic classification.</title>
        <authorList>
            <person name="Goeker M."/>
        </authorList>
    </citation>
    <scope>NUCLEOTIDE SEQUENCE [LARGE SCALE GENOMIC DNA]</scope>
    <source>
        <strain evidence="1 2">DSM 25540</strain>
    </source>
</reference>
<organism evidence="1 2">
    <name type="scientific">Geomicrobium sediminis</name>
    <dbReference type="NCBI Taxonomy" id="1347788"/>
    <lineage>
        <taxon>Bacteria</taxon>
        <taxon>Bacillati</taxon>
        <taxon>Bacillota</taxon>
        <taxon>Bacilli</taxon>
        <taxon>Bacillales</taxon>
        <taxon>Geomicrobium</taxon>
    </lineage>
</organism>
<gene>
    <name evidence="1" type="ORF">JOD17_004067</name>
</gene>
<dbReference type="EMBL" id="JAFBEC010000019">
    <property type="protein sequence ID" value="MBM7634940.1"/>
    <property type="molecule type" value="Genomic_DNA"/>
</dbReference>
<evidence type="ECO:0000313" key="1">
    <source>
        <dbReference type="EMBL" id="MBM7634940.1"/>
    </source>
</evidence>
<protein>
    <submittedName>
        <fullName evidence="1">Uncharacterized protein</fullName>
    </submittedName>
</protein>
<name>A0ABS2PHM7_9BACL</name>
<dbReference type="Proteomes" id="UP000741863">
    <property type="component" value="Unassembled WGS sequence"/>
</dbReference>
<comment type="caution">
    <text evidence="1">The sequence shown here is derived from an EMBL/GenBank/DDBJ whole genome shotgun (WGS) entry which is preliminary data.</text>
</comment>
<accession>A0ABS2PHM7</accession>
<dbReference type="RefSeq" id="WP_204699686.1">
    <property type="nucleotide sequence ID" value="NZ_JAFBEC010000019.1"/>
</dbReference>